<organism evidence="2">
    <name type="scientific">Lotharella globosa</name>
    <dbReference type="NCBI Taxonomy" id="91324"/>
    <lineage>
        <taxon>Eukaryota</taxon>
        <taxon>Sar</taxon>
        <taxon>Rhizaria</taxon>
        <taxon>Cercozoa</taxon>
        <taxon>Chlorarachniophyceae</taxon>
        <taxon>Lotharella</taxon>
    </lineage>
</organism>
<evidence type="ECO:0000256" key="1">
    <source>
        <dbReference type="SAM" id="MobiDB-lite"/>
    </source>
</evidence>
<reference evidence="2" key="1">
    <citation type="submission" date="2021-01" db="EMBL/GenBank/DDBJ databases">
        <authorList>
            <person name="Corre E."/>
            <person name="Pelletier E."/>
            <person name="Niang G."/>
            <person name="Scheremetjew M."/>
            <person name="Finn R."/>
            <person name="Kale V."/>
            <person name="Holt S."/>
            <person name="Cochrane G."/>
            <person name="Meng A."/>
            <person name="Brown T."/>
            <person name="Cohen L."/>
        </authorList>
    </citation>
    <scope>NUCLEOTIDE SEQUENCE</scope>
    <source>
        <strain evidence="2">CCCM811</strain>
    </source>
</reference>
<name>A0A7S4DR03_9EUKA</name>
<feature type="compositionally biased region" description="Basic and acidic residues" evidence="1">
    <location>
        <begin position="131"/>
        <end position="143"/>
    </location>
</feature>
<gene>
    <name evidence="2" type="ORF">LGLO00237_LOCUS16464</name>
</gene>
<sequence>MLAVTLACLSCDGARLVKRLEHRSVACKRLRGGLAFTSIEEAFREARPVTYDEERDAEAEPTSYQDYQKRQMKQALRDRQRIDELKHKIAHADEDERPFLIYELAGLENQDAEFKGQKEKERVRPVTSIEEDLRQEQEKRINEDELLVQPPEELSEPSGDQTEGLTDVEFSGRSLKKEWDVANKPLPPPEEDPPEFQPTELDRLADEMAQEEEAIDSDDYRETIEKMRKARAKEPVNYDDILDSPVPRIFRKHERTRGGKQVRARQSKAWREEQNRQKNKARTDWMKITKRARSEQASSKSRTEPILPIDNQIYKNDGSSDGV</sequence>
<dbReference type="EMBL" id="HBIV01022887">
    <property type="protein sequence ID" value="CAE0664859.1"/>
    <property type="molecule type" value="Transcribed_RNA"/>
</dbReference>
<feature type="compositionally biased region" description="Basic residues" evidence="1">
    <location>
        <begin position="249"/>
        <end position="268"/>
    </location>
</feature>
<evidence type="ECO:0000313" key="2">
    <source>
        <dbReference type="EMBL" id="CAE0664859.1"/>
    </source>
</evidence>
<feature type="compositionally biased region" description="Basic and acidic residues" evidence="1">
    <location>
        <begin position="113"/>
        <end position="124"/>
    </location>
</feature>
<feature type="region of interest" description="Disordered" evidence="1">
    <location>
        <begin position="113"/>
        <end position="200"/>
    </location>
</feature>
<protein>
    <submittedName>
        <fullName evidence="2">Uncharacterized protein</fullName>
    </submittedName>
</protein>
<feature type="region of interest" description="Disordered" evidence="1">
    <location>
        <begin position="249"/>
        <end position="323"/>
    </location>
</feature>
<feature type="compositionally biased region" description="Polar residues" evidence="1">
    <location>
        <begin position="313"/>
        <end position="323"/>
    </location>
</feature>
<proteinExistence type="predicted"/>
<dbReference type="AlphaFoldDB" id="A0A7S4DR03"/>
<accession>A0A7S4DR03</accession>
<feature type="compositionally biased region" description="Basic and acidic residues" evidence="1">
    <location>
        <begin position="269"/>
        <end position="287"/>
    </location>
</feature>